<name>A0A1D3DLC6_9ACTN</name>
<comment type="caution">
    <text evidence="1">The sequence shown here is derived from an EMBL/GenBank/DDBJ whole genome shotgun (WGS) entry which is preliminary data.</text>
</comment>
<evidence type="ECO:0000313" key="2">
    <source>
        <dbReference type="Proteomes" id="UP000095329"/>
    </source>
</evidence>
<evidence type="ECO:0000313" key="1">
    <source>
        <dbReference type="EMBL" id="OEJ93128.1"/>
    </source>
</evidence>
<protein>
    <submittedName>
        <fullName evidence="1">Uncharacterized protein</fullName>
    </submittedName>
</protein>
<organism evidence="1 2">
    <name type="scientific">Streptomyces thermolilacinus SPC6</name>
    <dbReference type="NCBI Taxonomy" id="1306406"/>
    <lineage>
        <taxon>Bacteria</taxon>
        <taxon>Bacillati</taxon>
        <taxon>Actinomycetota</taxon>
        <taxon>Actinomycetes</taxon>
        <taxon>Kitasatosporales</taxon>
        <taxon>Streptomycetaceae</taxon>
        <taxon>Streptomyces</taxon>
    </lineage>
</organism>
<accession>A0A1D3DLC6</accession>
<gene>
    <name evidence="1" type="ORF">J116_000090</name>
</gene>
<proteinExistence type="predicted"/>
<sequence>MAVWLVKPRPWKRGVTAAKARVSLVDRCKAVSMAWATGAMIHQCAVGRSGSSLRLTDFTAGVQKYSVRGSLVISRISQSRIIDSAATKT</sequence>
<keyword evidence="2" id="KW-1185">Reference proteome</keyword>
<reference evidence="1 2" key="1">
    <citation type="journal article" date="2013" name="Genome Announc.">
        <title>Genome Sequence of Streptomyces violaceusniger Strain SPC6, a Halotolerant Streptomycete That Exhibits Rapid Growth and Development.</title>
        <authorList>
            <person name="Chen X."/>
            <person name="Zhang B."/>
            <person name="Zhang W."/>
            <person name="Wu X."/>
            <person name="Zhang M."/>
            <person name="Chen T."/>
            <person name="Liu G."/>
            <person name="Dyson P."/>
        </authorList>
    </citation>
    <scope>NUCLEOTIDE SEQUENCE [LARGE SCALE GENOMIC DNA]</scope>
    <source>
        <strain evidence="1 2">SPC6</strain>
    </source>
</reference>
<dbReference type="AlphaFoldDB" id="A0A1D3DLC6"/>
<dbReference type="Proteomes" id="UP000095329">
    <property type="component" value="Unassembled WGS sequence"/>
</dbReference>
<dbReference type="EMBL" id="ASHX02000001">
    <property type="protein sequence ID" value="OEJ93128.1"/>
    <property type="molecule type" value="Genomic_DNA"/>
</dbReference>